<feature type="transmembrane region" description="Helical" evidence="1">
    <location>
        <begin position="204"/>
        <end position="224"/>
    </location>
</feature>
<gene>
    <name evidence="3" type="ORF">HAU20_09740</name>
    <name evidence="2" type="ORF">HAU43_01815</name>
</gene>
<evidence type="ECO:0000313" key="2">
    <source>
        <dbReference type="EMBL" id="MBJ7631842.1"/>
    </source>
</evidence>
<feature type="transmembrane region" description="Helical" evidence="1">
    <location>
        <begin position="31"/>
        <end position="54"/>
    </location>
</feature>
<sequence>MAIKAILLGILAALFFSLTFLLNEINLSDSGYWIWVATLRYLWMLPMIMLLGLVPQLKSDFRRVLTSMKEAPSYWFIWSNVCFVLFYVPLTWSAQFLPGWLVSSLWQLTIVFGVLTTPLMTVTDNSGYKYRLKIPGNKIKWMVVILLGIGLTTVQTNGFSQVTPMFWFAIVAIIIAAICYPLGNRQIGNRYPTFNGLEKVFGMLIATYPTFIVLSIIGYLKAGLPSQGTLVSTFSVALSSGVIATVLFFQATAMAARNMETLATVEATQSFEVIFTVLLGLVFLGHTLPNHLQLTGLAIMLFGITGINLSGNWRLRKRNYS</sequence>
<evidence type="ECO:0000313" key="3">
    <source>
        <dbReference type="EMBL" id="MBJ7639654.1"/>
    </source>
</evidence>
<feature type="transmembrane region" description="Helical" evidence="1">
    <location>
        <begin position="270"/>
        <end position="288"/>
    </location>
</feature>
<dbReference type="Proteomes" id="UP000808038">
    <property type="component" value="Unassembled WGS sequence"/>
</dbReference>
<protein>
    <submittedName>
        <fullName evidence="3">Multidrug resistance efflux transporter family protein</fullName>
    </submittedName>
</protein>
<feature type="transmembrane region" description="Helical" evidence="1">
    <location>
        <begin position="294"/>
        <end position="315"/>
    </location>
</feature>
<dbReference type="InterPro" id="IPR032713">
    <property type="entry name" value="EmrE"/>
</dbReference>
<dbReference type="Pfam" id="PF13536">
    <property type="entry name" value="EmrE"/>
    <property type="match status" value="1"/>
</dbReference>
<accession>A0A4Z0RLZ3</accession>
<dbReference type="EMBL" id="JAAOCX010000002">
    <property type="protein sequence ID" value="MBJ7631842.1"/>
    <property type="molecule type" value="Genomic_DNA"/>
</dbReference>
<proteinExistence type="predicted"/>
<evidence type="ECO:0000313" key="4">
    <source>
        <dbReference type="Proteomes" id="UP000728106"/>
    </source>
</evidence>
<feature type="transmembrane region" description="Helical" evidence="1">
    <location>
        <begin position="165"/>
        <end position="183"/>
    </location>
</feature>
<dbReference type="Proteomes" id="UP000728106">
    <property type="component" value="Unassembled WGS sequence"/>
</dbReference>
<feature type="transmembrane region" description="Helical" evidence="1">
    <location>
        <begin position="230"/>
        <end position="249"/>
    </location>
</feature>
<dbReference type="EMBL" id="JAAOCP010000013">
    <property type="protein sequence ID" value="MBJ7639654.1"/>
    <property type="molecule type" value="Genomic_DNA"/>
</dbReference>
<dbReference type="GeneID" id="57978808"/>
<keyword evidence="4" id="KW-1185">Reference proteome</keyword>
<keyword evidence="1" id="KW-0472">Membrane</keyword>
<name>A0A4Z0RLZ3_WEICO</name>
<dbReference type="RefSeq" id="WP_003607950.1">
    <property type="nucleotide sequence ID" value="NZ_ALXH01000043.1"/>
</dbReference>
<dbReference type="AlphaFoldDB" id="A0A4Z0RLZ3"/>
<organism evidence="3 4">
    <name type="scientific">Weissella confusa</name>
    <name type="common">Lactobacillus confusus</name>
    <dbReference type="NCBI Taxonomy" id="1583"/>
    <lineage>
        <taxon>Bacteria</taxon>
        <taxon>Bacillati</taxon>
        <taxon>Bacillota</taxon>
        <taxon>Bacilli</taxon>
        <taxon>Lactobacillales</taxon>
        <taxon>Lactobacillaceae</taxon>
        <taxon>Weissella</taxon>
    </lineage>
</organism>
<feature type="transmembrane region" description="Helical" evidence="1">
    <location>
        <begin position="75"/>
        <end position="94"/>
    </location>
</feature>
<evidence type="ECO:0000256" key="1">
    <source>
        <dbReference type="SAM" id="Phobius"/>
    </source>
</evidence>
<reference evidence="3" key="1">
    <citation type="submission" date="2020-02" db="EMBL/GenBank/DDBJ databases">
        <authorList>
            <person name="Fontana A."/>
            <person name="Patrone V."/>
            <person name="Morelli L."/>
        </authorList>
    </citation>
    <scope>NUCLEOTIDE SEQUENCE</scope>
    <source>
        <strain evidence="2">CCUG 30943</strain>
        <strain evidence="3">CCUG 43002</strain>
    </source>
</reference>
<reference evidence="3 4" key="2">
    <citation type="journal article" date="2021" name="Int. J. Food Microbiol.">
        <title>Safety demonstration of a microbial species for use in the food chain: Weissella confusa.</title>
        <authorList>
            <person name="Bourdichon F."/>
            <person name="Patrone V."/>
            <person name="Fontana A."/>
            <person name="Milani G."/>
            <person name="Morelli L."/>
        </authorList>
    </citation>
    <scope>NUCLEOTIDE SEQUENCE [LARGE SCALE GENOMIC DNA]</scope>
    <source>
        <strain evidence="2">CCUG 30943</strain>
        <strain evidence="3 4">CCUG 43002</strain>
    </source>
</reference>
<comment type="caution">
    <text evidence="3">The sequence shown here is derived from an EMBL/GenBank/DDBJ whole genome shotgun (WGS) entry which is preliminary data.</text>
</comment>
<keyword evidence="1" id="KW-1133">Transmembrane helix</keyword>
<feature type="transmembrane region" description="Helical" evidence="1">
    <location>
        <begin position="100"/>
        <end position="120"/>
    </location>
</feature>
<feature type="transmembrane region" description="Helical" evidence="1">
    <location>
        <begin position="141"/>
        <end position="159"/>
    </location>
</feature>
<keyword evidence="1" id="KW-0812">Transmembrane</keyword>